<evidence type="ECO:0000313" key="5">
    <source>
        <dbReference type="Proteomes" id="UP000681340"/>
    </source>
</evidence>
<dbReference type="NCBIfam" id="TIGR00350">
    <property type="entry name" value="lytR_cpsA_psr"/>
    <property type="match status" value="1"/>
</dbReference>
<gene>
    <name evidence="4" type="ORF">Aau02nite_69920</name>
</gene>
<evidence type="ECO:0000256" key="2">
    <source>
        <dbReference type="SAM" id="Phobius"/>
    </source>
</evidence>
<feature type="transmembrane region" description="Helical" evidence="2">
    <location>
        <begin position="45"/>
        <end position="63"/>
    </location>
</feature>
<evidence type="ECO:0000259" key="3">
    <source>
        <dbReference type="Pfam" id="PF03816"/>
    </source>
</evidence>
<accession>A0A919VV08</accession>
<evidence type="ECO:0000313" key="4">
    <source>
        <dbReference type="EMBL" id="GIM76240.1"/>
    </source>
</evidence>
<feature type="domain" description="Cell envelope-related transcriptional attenuator" evidence="3">
    <location>
        <begin position="109"/>
        <end position="253"/>
    </location>
</feature>
<dbReference type="PANTHER" id="PTHR33392">
    <property type="entry name" value="POLYISOPRENYL-TEICHOIC ACID--PEPTIDOGLYCAN TEICHOIC ACID TRANSFERASE TAGU"/>
    <property type="match status" value="1"/>
</dbReference>
<keyword evidence="2" id="KW-1133">Transmembrane helix</keyword>
<keyword evidence="5" id="KW-1185">Reference proteome</keyword>
<dbReference type="AlphaFoldDB" id="A0A919VV08"/>
<name>A0A919VV08_9ACTN</name>
<dbReference type="Proteomes" id="UP000681340">
    <property type="component" value="Unassembled WGS sequence"/>
</dbReference>
<proteinExistence type="inferred from homology"/>
<dbReference type="Pfam" id="PF03816">
    <property type="entry name" value="LytR_cpsA_psr"/>
    <property type="match status" value="1"/>
</dbReference>
<dbReference type="RefSeq" id="WP_212992853.1">
    <property type="nucleotide sequence ID" value="NZ_BAABEA010000055.1"/>
</dbReference>
<dbReference type="Gene3D" id="3.40.630.190">
    <property type="entry name" value="LCP protein"/>
    <property type="match status" value="1"/>
</dbReference>
<dbReference type="InterPro" id="IPR004474">
    <property type="entry name" value="LytR_CpsA_psr"/>
</dbReference>
<dbReference type="PANTHER" id="PTHR33392:SF6">
    <property type="entry name" value="POLYISOPRENYL-TEICHOIC ACID--PEPTIDOGLYCAN TEICHOIC ACID TRANSFERASE TAGU"/>
    <property type="match status" value="1"/>
</dbReference>
<reference evidence="4" key="1">
    <citation type="submission" date="2021-03" db="EMBL/GenBank/DDBJ databases">
        <title>Whole genome shotgun sequence of Actinoplanes auranticolor NBRC 12245.</title>
        <authorList>
            <person name="Komaki H."/>
            <person name="Tamura T."/>
        </authorList>
    </citation>
    <scope>NUCLEOTIDE SEQUENCE</scope>
    <source>
        <strain evidence="4">NBRC 12245</strain>
    </source>
</reference>
<keyword evidence="2" id="KW-0472">Membrane</keyword>
<evidence type="ECO:0000256" key="1">
    <source>
        <dbReference type="ARBA" id="ARBA00006068"/>
    </source>
</evidence>
<comment type="caution">
    <text evidence="4">The sequence shown here is derived from an EMBL/GenBank/DDBJ whole genome shotgun (WGS) entry which is preliminary data.</text>
</comment>
<dbReference type="EMBL" id="BOQL01000061">
    <property type="protein sequence ID" value="GIM76240.1"/>
    <property type="molecule type" value="Genomic_DNA"/>
</dbReference>
<protein>
    <recommendedName>
        <fullName evidence="3">Cell envelope-related transcriptional attenuator domain-containing protein</fullName>
    </recommendedName>
</protein>
<keyword evidence="2" id="KW-0812">Transmembrane</keyword>
<dbReference type="InterPro" id="IPR050922">
    <property type="entry name" value="LytR/CpsA/Psr_CW_biosynth"/>
</dbReference>
<organism evidence="4 5">
    <name type="scientific">Actinoplanes auranticolor</name>
    <dbReference type="NCBI Taxonomy" id="47988"/>
    <lineage>
        <taxon>Bacteria</taxon>
        <taxon>Bacillati</taxon>
        <taxon>Actinomycetota</taxon>
        <taxon>Actinomycetes</taxon>
        <taxon>Micromonosporales</taxon>
        <taxon>Micromonosporaceae</taxon>
        <taxon>Actinoplanes</taxon>
    </lineage>
</organism>
<comment type="similarity">
    <text evidence="1">Belongs to the LytR/CpsA/Psr (LCP) family.</text>
</comment>
<sequence>MTPIEEELRATFERHEALTPAVGPVRAGIEVASVRARRRRLIRRATGAAVAVLMAGSAVPVILDRWHHGSSPSVPTAEFLAAEPAPAGPLDVLLLGSDNRLRWPDRNRRADTVMIIHVPTDRTRAYLVSLPRDGEVKLPGGARSKLSETLLSGGPELTGKAVSELTGVTFDATVTVDFRALRAVTAAVGGVRVCLPQAIKSVHNDKTYPKGCQQLTADDVGPVLQARYGLRNGSYDRDRNTQLFLRALAGKLAADGTVTDPARVHALFTAARDGLEITGDPAALLRVAGSLNSPGSPIGISERTFHGMANGREQIYARVGPSLYTALRDDTLAAWIAANPAYIVK</sequence>